<dbReference type="Proteomes" id="UP001152766">
    <property type="component" value="Unassembled WGS sequence"/>
</dbReference>
<reference evidence="2" key="1">
    <citation type="submission" date="2019-02" db="EMBL/GenBank/DDBJ databases">
        <title>Draft genome of the type strain Pelomonas aquatica CCUG 52575T.</title>
        <authorList>
            <person name="Gomila M."/>
            <person name="Lalucat J."/>
        </authorList>
    </citation>
    <scope>NUCLEOTIDE SEQUENCE</scope>
    <source>
        <strain evidence="2">CCUG 52575</strain>
    </source>
</reference>
<proteinExistence type="predicted"/>
<feature type="signal peptide" evidence="1">
    <location>
        <begin position="1"/>
        <end position="22"/>
    </location>
</feature>
<sequence length="145" mass="16049">MRRLSTILLALTLAGAATLGWAQDTKPYKEGPVTEVSYIKIKPGRFDDYMQFLSTTYRANMEAQKKAGLILGYKIFGKQARTPQEPDLILAITYANMAALDRIDESEAVMAKLLGNTAAQNKAAIERGPMREVLGSELIRELVLK</sequence>
<comment type="caution">
    <text evidence="2">The sequence shown here is derived from an EMBL/GenBank/DDBJ whole genome shotgun (WGS) entry which is preliminary data.</text>
</comment>
<feature type="chain" id="PRO_5040725558" description="NIPSNAP domain-containing protein" evidence="1">
    <location>
        <begin position="23"/>
        <end position="145"/>
    </location>
</feature>
<dbReference type="EMBL" id="SGUG01000053">
    <property type="protein sequence ID" value="MDG0865131.1"/>
    <property type="molecule type" value="Genomic_DNA"/>
</dbReference>
<evidence type="ECO:0008006" key="4">
    <source>
        <dbReference type="Google" id="ProtNLM"/>
    </source>
</evidence>
<dbReference type="AlphaFoldDB" id="A0A9X4LLG9"/>
<protein>
    <recommendedName>
        <fullName evidence="4">NIPSNAP domain-containing protein</fullName>
    </recommendedName>
</protein>
<keyword evidence="1" id="KW-0732">Signal</keyword>
<evidence type="ECO:0000313" key="2">
    <source>
        <dbReference type="EMBL" id="MDG0865131.1"/>
    </source>
</evidence>
<organism evidence="2 3">
    <name type="scientific">Pelomonas aquatica</name>
    <dbReference type="NCBI Taxonomy" id="431058"/>
    <lineage>
        <taxon>Bacteria</taxon>
        <taxon>Pseudomonadati</taxon>
        <taxon>Pseudomonadota</taxon>
        <taxon>Betaproteobacteria</taxon>
        <taxon>Burkholderiales</taxon>
        <taxon>Sphaerotilaceae</taxon>
        <taxon>Roseateles</taxon>
    </lineage>
</organism>
<evidence type="ECO:0000256" key="1">
    <source>
        <dbReference type="SAM" id="SignalP"/>
    </source>
</evidence>
<accession>A0A9X4LLG9</accession>
<keyword evidence="3" id="KW-1185">Reference proteome</keyword>
<dbReference type="RefSeq" id="WP_268152856.1">
    <property type="nucleotide sequence ID" value="NZ_JAPPUW010000018.1"/>
</dbReference>
<gene>
    <name evidence="2" type="ORF">EXJ73_21965</name>
</gene>
<evidence type="ECO:0000313" key="3">
    <source>
        <dbReference type="Proteomes" id="UP001152766"/>
    </source>
</evidence>
<name>A0A9X4LLG9_9BURK</name>